<dbReference type="OrthoDB" id="3187421at2"/>
<name>A0A1S1QUL4_9ACTN</name>
<evidence type="ECO:0000256" key="5">
    <source>
        <dbReference type="ARBA" id="ARBA00023295"/>
    </source>
</evidence>
<dbReference type="InterPro" id="IPR050226">
    <property type="entry name" value="NagZ_Beta-hexosaminidase"/>
</dbReference>
<evidence type="ECO:0000256" key="3">
    <source>
        <dbReference type="ARBA" id="ARBA00012663"/>
    </source>
</evidence>
<dbReference type="SUPFAM" id="SSF51445">
    <property type="entry name" value="(Trans)glycosidases"/>
    <property type="match status" value="1"/>
</dbReference>
<dbReference type="Gene3D" id="3.40.50.1700">
    <property type="entry name" value="Glycoside hydrolase family 3 C-terminal domain"/>
    <property type="match status" value="1"/>
</dbReference>
<dbReference type="GO" id="GO:0004563">
    <property type="term" value="F:beta-N-acetylhexosaminidase activity"/>
    <property type="evidence" value="ECO:0007669"/>
    <property type="project" value="UniProtKB-EC"/>
</dbReference>
<feature type="region of interest" description="Disordered" evidence="6">
    <location>
        <begin position="48"/>
        <end position="107"/>
    </location>
</feature>
<dbReference type="Gene3D" id="3.20.20.300">
    <property type="entry name" value="Glycoside hydrolase, family 3, N-terminal domain"/>
    <property type="match status" value="1"/>
</dbReference>
<keyword evidence="5" id="KW-0326">Glycosidase</keyword>
<dbReference type="AlphaFoldDB" id="A0A1S1QUL4"/>
<dbReference type="GO" id="GO:0009254">
    <property type="term" value="P:peptidoglycan turnover"/>
    <property type="evidence" value="ECO:0007669"/>
    <property type="project" value="TreeGrafter"/>
</dbReference>
<gene>
    <name evidence="9" type="ORF">BBK14_02310</name>
</gene>
<reference evidence="10" key="1">
    <citation type="submission" date="2016-07" db="EMBL/GenBank/DDBJ databases">
        <title>Frankia sp. NRRL B-16219 Genome sequencing.</title>
        <authorList>
            <person name="Ghodhbane-Gtari F."/>
            <person name="Swanson E."/>
            <person name="Gueddou A."/>
            <person name="Louati M."/>
            <person name="Nouioui I."/>
            <person name="Hezbri K."/>
            <person name="Abebe-Akele F."/>
            <person name="Simpson S."/>
            <person name="Morris K."/>
            <person name="Thomas K."/>
            <person name="Gtari M."/>
            <person name="Tisa L.S."/>
        </authorList>
    </citation>
    <scope>NUCLEOTIDE SEQUENCE [LARGE SCALE GENOMIC DNA]</scope>
    <source>
        <strain evidence="10">NRRL B-16219</strain>
    </source>
</reference>
<dbReference type="InterPro" id="IPR036962">
    <property type="entry name" value="Glyco_hydro_3_N_sf"/>
</dbReference>
<sequence>MRRVRVVGVALAVVLAALAGVTAFAWAVRGTDAGGSMADRLSLADGDTAGGSARAGDPGGGAAGAESGRGTAEHPADGPETGADELSAADPGGAGSGPGAGSAEENSWVESTLAGLSLEQRVGQMMMGYVFGTAGADRSPAVVTANRRTSGVDTAAEAVAKRGLGGVIYFDAGGTGPGALPDNIVNPNQVKTLSADLSAAASIPLLIAADQEQGTVLRVRDGVTLLPGQMAQGATGRPTDARDAAQITGADLRALGINVDFAPDADVNSDPANPVIGERSFGDDPAAVGRFTAAAVEGYRQVGVAAAAKHFPGHGATSVDSHADLPTITRDRAALTALDLPPFRAAIAAGVPMVMVGHLNVPALDPAAPATLSKPVVDGLLRHELGFDGVIVTDALNMAAITEHNTPGGAAVRAVQAGVDMLLMPPDLAQALDAVVSAVRSGAIVPERIDASARRILRMKWRLAHTEPAAARTPEEAAATAAAIAERAITLLDQPTCDLLPLSRGTAGAGAGGRQPAVEVSGPSGAAKMLVDALGARGIGARLAAQGSGRPPAPPAAGASGAGTAVVRVVLVGNSPPPVTDRRTVVVSTGTPYRPPVAAGAWLASYSRDPASMKALAAVLAGAVPPSGRLPVVTRTATGTALPRGAGLPTPRAC</sequence>
<dbReference type="InterPro" id="IPR001764">
    <property type="entry name" value="Glyco_hydro_3_N"/>
</dbReference>
<keyword evidence="10" id="KW-1185">Reference proteome</keyword>
<evidence type="ECO:0000256" key="6">
    <source>
        <dbReference type="SAM" id="MobiDB-lite"/>
    </source>
</evidence>
<feature type="domain" description="Glycoside hydrolase family 3 N-terminal" evidence="8">
    <location>
        <begin position="118"/>
        <end position="458"/>
    </location>
</feature>
<comment type="catalytic activity">
    <reaction evidence="1">
        <text>Hydrolysis of terminal non-reducing N-acetyl-D-hexosamine residues in N-acetyl-beta-D-hexosaminides.</text>
        <dbReference type="EC" id="3.2.1.52"/>
    </reaction>
</comment>
<dbReference type="Proteomes" id="UP000179769">
    <property type="component" value="Unassembled WGS sequence"/>
</dbReference>
<dbReference type="InterPro" id="IPR036881">
    <property type="entry name" value="Glyco_hydro_3_C_sf"/>
</dbReference>
<protein>
    <recommendedName>
        <fullName evidence="3">beta-N-acetylhexosaminidase</fullName>
        <ecNumber evidence="3">3.2.1.52</ecNumber>
    </recommendedName>
</protein>
<evidence type="ECO:0000256" key="7">
    <source>
        <dbReference type="SAM" id="SignalP"/>
    </source>
</evidence>
<evidence type="ECO:0000256" key="2">
    <source>
        <dbReference type="ARBA" id="ARBA00005336"/>
    </source>
</evidence>
<keyword evidence="4" id="KW-0378">Hydrolase</keyword>
<evidence type="ECO:0000313" key="9">
    <source>
        <dbReference type="EMBL" id="OHV37239.1"/>
    </source>
</evidence>
<evidence type="ECO:0000259" key="8">
    <source>
        <dbReference type="Pfam" id="PF00933"/>
    </source>
</evidence>
<proteinExistence type="inferred from homology"/>
<evidence type="ECO:0000256" key="1">
    <source>
        <dbReference type="ARBA" id="ARBA00001231"/>
    </source>
</evidence>
<dbReference type="InterPro" id="IPR019800">
    <property type="entry name" value="Glyco_hydro_3_AS"/>
</dbReference>
<dbReference type="GO" id="GO:0005975">
    <property type="term" value="P:carbohydrate metabolic process"/>
    <property type="evidence" value="ECO:0007669"/>
    <property type="project" value="InterPro"/>
</dbReference>
<dbReference type="PROSITE" id="PS00775">
    <property type="entry name" value="GLYCOSYL_HYDROL_F3"/>
    <property type="match status" value="1"/>
</dbReference>
<dbReference type="EMBL" id="MAXA01000113">
    <property type="protein sequence ID" value="OHV37239.1"/>
    <property type="molecule type" value="Genomic_DNA"/>
</dbReference>
<comment type="similarity">
    <text evidence="2">Belongs to the glycosyl hydrolase 3 family.</text>
</comment>
<dbReference type="PANTHER" id="PTHR30480:SF13">
    <property type="entry name" value="BETA-HEXOSAMINIDASE"/>
    <property type="match status" value="1"/>
</dbReference>
<keyword evidence="7" id="KW-0732">Signal</keyword>
<evidence type="ECO:0000313" key="10">
    <source>
        <dbReference type="Proteomes" id="UP000179769"/>
    </source>
</evidence>
<feature type="chain" id="PRO_5038512309" description="beta-N-acetylhexosaminidase" evidence="7">
    <location>
        <begin position="28"/>
        <end position="654"/>
    </location>
</feature>
<dbReference type="RefSeq" id="WP_071061496.1">
    <property type="nucleotide sequence ID" value="NZ_MAXA01000113.1"/>
</dbReference>
<evidence type="ECO:0000256" key="4">
    <source>
        <dbReference type="ARBA" id="ARBA00022801"/>
    </source>
</evidence>
<comment type="caution">
    <text evidence="9">The sequence shown here is derived from an EMBL/GenBank/DDBJ whole genome shotgun (WGS) entry which is preliminary data.</text>
</comment>
<feature type="signal peptide" evidence="7">
    <location>
        <begin position="1"/>
        <end position="27"/>
    </location>
</feature>
<organism evidence="9 10">
    <name type="scientific">Parafrankia soli</name>
    <dbReference type="NCBI Taxonomy" id="2599596"/>
    <lineage>
        <taxon>Bacteria</taxon>
        <taxon>Bacillati</taxon>
        <taxon>Actinomycetota</taxon>
        <taxon>Actinomycetes</taxon>
        <taxon>Frankiales</taxon>
        <taxon>Frankiaceae</taxon>
        <taxon>Parafrankia</taxon>
    </lineage>
</organism>
<dbReference type="Pfam" id="PF00933">
    <property type="entry name" value="Glyco_hydro_3"/>
    <property type="match status" value="1"/>
</dbReference>
<dbReference type="PANTHER" id="PTHR30480">
    <property type="entry name" value="BETA-HEXOSAMINIDASE-RELATED"/>
    <property type="match status" value="1"/>
</dbReference>
<accession>A0A1S1QUL4</accession>
<dbReference type="EC" id="3.2.1.52" evidence="3"/>
<dbReference type="InterPro" id="IPR017853">
    <property type="entry name" value="GH"/>
</dbReference>